<name>F9GF49_FUSOF</name>
<sequence>MQNKRLKLYYYNTYY</sequence>
<evidence type="ECO:0000313" key="1">
    <source>
        <dbReference type="EMBL" id="EGU72207.1"/>
    </source>
</evidence>
<gene>
    <name evidence="1" type="ORF">FOXB_17283</name>
</gene>
<proteinExistence type="predicted"/>
<reference evidence="1" key="1">
    <citation type="journal article" date="2012" name="Mol. Plant Microbe Interact.">
        <title>A highly conserved effector in Fusarium oxysporum is required for full virulence on Arabidopsis.</title>
        <authorList>
            <person name="Thatcher L.F."/>
            <person name="Gardiner D.M."/>
            <person name="Kazan K."/>
            <person name="Manners J."/>
        </authorList>
    </citation>
    <scope>NUCLEOTIDE SEQUENCE [LARGE SCALE GENOMIC DNA]</scope>
    <source>
        <strain evidence="1">Fo5176</strain>
    </source>
</reference>
<organism evidence="1">
    <name type="scientific">Fusarium oxysporum (strain Fo5176)</name>
    <name type="common">Fusarium vascular wilt</name>
    <dbReference type="NCBI Taxonomy" id="660025"/>
    <lineage>
        <taxon>Eukaryota</taxon>
        <taxon>Fungi</taxon>
        <taxon>Dikarya</taxon>
        <taxon>Ascomycota</taxon>
        <taxon>Pezizomycotina</taxon>
        <taxon>Sordariomycetes</taxon>
        <taxon>Hypocreomycetidae</taxon>
        <taxon>Hypocreales</taxon>
        <taxon>Nectriaceae</taxon>
        <taxon>Fusarium</taxon>
        <taxon>Fusarium oxysporum species complex</taxon>
    </lineage>
</organism>
<comment type="caution">
    <text evidence="1">The sequence shown here is derived from an EMBL/GenBank/DDBJ whole genome shotgun (WGS) entry which is preliminary data.</text>
</comment>
<accession>F9GF49</accession>
<protein>
    <submittedName>
        <fullName evidence="1">Uncharacterized protein</fullName>
    </submittedName>
</protein>
<dbReference type="EMBL" id="AFQF01006776">
    <property type="protein sequence ID" value="EGU72207.1"/>
    <property type="molecule type" value="Genomic_DNA"/>
</dbReference>